<evidence type="ECO:0000313" key="6">
    <source>
        <dbReference type="Proteomes" id="UP000007364"/>
    </source>
</evidence>
<dbReference type="Pfam" id="PF12796">
    <property type="entry name" value="Ank_2"/>
    <property type="match status" value="3"/>
</dbReference>
<feature type="repeat" description="ANK" evidence="3">
    <location>
        <begin position="410"/>
        <end position="442"/>
    </location>
</feature>
<feature type="signal peptide" evidence="4">
    <location>
        <begin position="1"/>
        <end position="24"/>
    </location>
</feature>
<dbReference type="PANTHER" id="PTHR24123">
    <property type="entry name" value="ANKYRIN REPEAT-CONTAINING"/>
    <property type="match status" value="1"/>
</dbReference>
<dbReference type="PANTHER" id="PTHR24123:SF33">
    <property type="entry name" value="PROTEIN HOS4"/>
    <property type="match status" value="1"/>
</dbReference>
<evidence type="ECO:0000256" key="2">
    <source>
        <dbReference type="ARBA" id="ARBA00023043"/>
    </source>
</evidence>
<reference evidence="5 6" key="1">
    <citation type="journal article" date="2012" name="J. Bacteriol.">
        <title>Genome Sequence of Galbibacter marinum Type Strain ck-I2-15.</title>
        <authorList>
            <person name="Lai Q."/>
            <person name="Li C."/>
            <person name="Shao Z."/>
        </authorList>
    </citation>
    <scope>NUCLEOTIDE SEQUENCE [LARGE SCALE GENOMIC DNA]</scope>
    <source>
        <strain evidence="6">ck-I2-15</strain>
    </source>
</reference>
<sequence>MKKQTIKIFFLSMVTSLASLTSIAQNKGEENPFMDRDYWAAKPSIEDIDAKIAQGHSITESNRGGYDPTSFAIFGGNSKATIAHLLAQGNDVNKRTHDSRTYIFWAASRGHLDIVEVLLEKGAKTDLTDSHGYTVSQFTAAAGQDNTDVYEFLIKNGSDLINEKDQDGRSVILIAAPRVKNLDLIDYFISKGLDINATDNRGNGIFAYAAQGGNIDVLNALIDRGVSTKANAKTKENAILFASRGGRGSSNSLEVFKYLEELGVNPNVTSDQGITPLHNLSRSSKDLKIYDYFIEKGVDPNAVDHNGNTALLNACSRNNLEIIKYLSEKSDDINHLNQDGHSALSIAVQNNSSEVVAYLLSKGADAKLIDKNGNSLVYYLLDTRGLPKDFETKVAALKEKGVDFTKAQEDEKNIWHLAVQKNNLALLQTVNGLGADINAKDSQGNTPLHYAALQTDNVEVLQYLLSEGADVNLTTEFGETPYELASANELLVAKNADLTFLK</sequence>
<accession>K2PSK6</accession>
<organism evidence="5 6">
    <name type="scientific">Galbibacter marinus</name>
    <dbReference type="NCBI Taxonomy" id="555500"/>
    <lineage>
        <taxon>Bacteria</taxon>
        <taxon>Pseudomonadati</taxon>
        <taxon>Bacteroidota</taxon>
        <taxon>Flavobacteriia</taxon>
        <taxon>Flavobacteriales</taxon>
        <taxon>Flavobacteriaceae</taxon>
        <taxon>Galbibacter</taxon>
    </lineage>
</organism>
<keyword evidence="6" id="KW-1185">Reference proteome</keyword>
<dbReference type="SMART" id="SM00248">
    <property type="entry name" value="ANK"/>
    <property type="match status" value="11"/>
</dbReference>
<feature type="repeat" description="ANK" evidence="3">
    <location>
        <begin position="272"/>
        <end position="305"/>
    </location>
</feature>
<feature type="chain" id="PRO_5003865620" evidence="4">
    <location>
        <begin position="25"/>
        <end position="502"/>
    </location>
</feature>
<dbReference type="SUPFAM" id="SSF48403">
    <property type="entry name" value="Ankyrin repeat"/>
    <property type="match status" value="2"/>
</dbReference>
<dbReference type="STRING" id="555500.I215_11833"/>
<dbReference type="Gene3D" id="1.25.40.20">
    <property type="entry name" value="Ankyrin repeat-containing domain"/>
    <property type="match status" value="2"/>
</dbReference>
<evidence type="ECO:0000256" key="1">
    <source>
        <dbReference type="ARBA" id="ARBA00022737"/>
    </source>
</evidence>
<evidence type="ECO:0000256" key="4">
    <source>
        <dbReference type="SAM" id="SignalP"/>
    </source>
</evidence>
<gene>
    <name evidence="5" type="ORF">I215_11833</name>
</gene>
<proteinExistence type="predicted"/>
<feature type="repeat" description="ANK" evidence="3">
    <location>
        <begin position="98"/>
        <end position="130"/>
    </location>
</feature>
<feature type="repeat" description="ANK" evidence="3">
    <location>
        <begin position="443"/>
        <end position="476"/>
    </location>
</feature>
<dbReference type="PROSITE" id="PS50297">
    <property type="entry name" value="ANK_REP_REGION"/>
    <property type="match status" value="4"/>
</dbReference>
<dbReference type="AlphaFoldDB" id="K2PSK6"/>
<feature type="repeat" description="ANK" evidence="3">
    <location>
        <begin position="306"/>
        <end position="338"/>
    </location>
</feature>
<keyword evidence="1" id="KW-0677">Repeat</keyword>
<keyword evidence="2 3" id="KW-0040">ANK repeat</keyword>
<feature type="repeat" description="ANK" evidence="3">
    <location>
        <begin position="339"/>
        <end position="371"/>
    </location>
</feature>
<dbReference type="Proteomes" id="UP000007364">
    <property type="component" value="Unassembled WGS sequence"/>
</dbReference>
<dbReference type="OrthoDB" id="2575953at2"/>
<protein>
    <submittedName>
        <fullName evidence="5">Ankyrin repeat-containing protein</fullName>
    </submittedName>
</protein>
<dbReference type="RefSeq" id="WP_008992205.1">
    <property type="nucleotide sequence ID" value="NZ_AMSG01000019.1"/>
</dbReference>
<evidence type="ECO:0000313" key="5">
    <source>
        <dbReference type="EMBL" id="EKF54539.1"/>
    </source>
</evidence>
<evidence type="ECO:0000256" key="3">
    <source>
        <dbReference type="PROSITE-ProRule" id="PRU00023"/>
    </source>
</evidence>
<dbReference type="EMBL" id="AMSG01000019">
    <property type="protein sequence ID" value="EKF54539.1"/>
    <property type="molecule type" value="Genomic_DNA"/>
</dbReference>
<dbReference type="PRINTS" id="PR01415">
    <property type="entry name" value="ANKYRIN"/>
</dbReference>
<name>K2PSK6_9FLAO</name>
<comment type="caution">
    <text evidence="5">The sequence shown here is derived from an EMBL/GenBank/DDBJ whole genome shotgun (WGS) entry which is preliminary data.</text>
</comment>
<dbReference type="InterPro" id="IPR036770">
    <property type="entry name" value="Ankyrin_rpt-contain_sf"/>
</dbReference>
<dbReference type="Pfam" id="PF13857">
    <property type="entry name" value="Ank_5"/>
    <property type="match status" value="1"/>
</dbReference>
<dbReference type="InterPro" id="IPR002110">
    <property type="entry name" value="Ankyrin_rpt"/>
</dbReference>
<dbReference type="eggNOG" id="COG0666">
    <property type="taxonomic scope" value="Bacteria"/>
</dbReference>
<dbReference type="PROSITE" id="PS50088">
    <property type="entry name" value="ANK_REPEAT"/>
    <property type="match status" value="6"/>
</dbReference>
<keyword evidence="4" id="KW-0732">Signal</keyword>
<dbReference type="InterPro" id="IPR051165">
    <property type="entry name" value="Multifunctional_ANK_Repeat"/>
</dbReference>